<dbReference type="RefSeq" id="WP_140999218.1">
    <property type="nucleotide sequence ID" value="NZ_VDCZ01000015.1"/>
</dbReference>
<dbReference type="EMBL" id="WQLW01000015">
    <property type="protein sequence ID" value="MVO10794.1"/>
    <property type="molecule type" value="Genomic_DNA"/>
</dbReference>
<comment type="caution">
    <text evidence="2">The sequence shown here is derived from an EMBL/GenBank/DDBJ whole genome shotgun (WGS) entry which is preliminary data.</text>
</comment>
<proteinExistence type="predicted"/>
<evidence type="ECO:0000313" key="3">
    <source>
        <dbReference type="Proteomes" id="UP000431264"/>
    </source>
</evidence>
<keyword evidence="2" id="KW-0808">Transferase</keyword>
<dbReference type="Pfam" id="PF01909">
    <property type="entry name" value="NTP_transf_2"/>
    <property type="match status" value="1"/>
</dbReference>
<accession>A0A6I4IV69</accession>
<evidence type="ECO:0000259" key="1">
    <source>
        <dbReference type="Pfam" id="PF01909"/>
    </source>
</evidence>
<keyword evidence="3" id="KW-1185">Reference proteome</keyword>
<protein>
    <submittedName>
        <fullName evidence="2">Nucleotidyltransferase domain-containing protein</fullName>
    </submittedName>
</protein>
<dbReference type="SUPFAM" id="SSF81301">
    <property type="entry name" value="Nucleotidyltransferase"/>
    <property type="match status" value="1"/>
</dbReference>
<gene>
    <name evidence="2" type="ORF">GOQ30_16605</name>
</gene>
<dbReference type="InterPro" id="IPR043519">
    <property type="entry name" value="NT_sf"/>
</dbReference>
<dbReference type="CDD" id="cd05403">
    <property type="entry name" value="NT_KNTase_like"/>
    <property type="match status" value="1"/>
</dbReference>
<dbReference type="Proteomes" id="UP000431264">
    <property type="component" value="Unassembled WGS sequence"/>
</dbReference>
<dbReference type="GO" id="GO:0016779">
    <property type="term" value="F:nucleotidyltransferase activity"/>
    <property type="evidence" value="ECO:0007669"/>
    <property type="project" value="InterPro"/>
</dbReference>
<dbReference type="AlphaFoldDB" id="A0A6I4IV69"/>
<sequence>MKILKPLLYFSIFNHPLKEEEIYQYSPHRELRVVHEELKTALSKGIIEKTEDFYHTHLSSDCIEKRKRGNQNAAIALIKAKKRAQFISRYFPFIEGIAISGSLSKGYFDKNSDVDYFIITKPNHLWTCRAFLILFKKIFLLNSRKYFCMNYFITSEYLEIEEKNIFTATEIATLIPLYGDTIFKDFFKKNEWYKDFIPNKKTNIETVLPVNKNRITRFSEKTFTSPIGNILEKTAFKTTLFFWKMKFRHKMLPEDFELAFKSSKKVSKHHPSNFQKRVIDTLNNKYDFIKENFQIDIPKEHV</sequence>
<dbReference type="OrthoDB" id="645383at2"/>
<evidence type="ECO:0000313" key="2">
    <source>
        <dbReference type="EMBL" id="MVO10794.1"/>
    </source>
</evidence>
<name>A0A6I4IV69_9FLAO</name>
<dbReference type="InterPro" id="IPR002934">
    <property type="entry name" value="Polymerase_NTP_transf_dom"/>
</dbReference>
<feature type="domain" description="Polymerase nucleotidyl transferase" evidence="1">
    <location>
        <begin position="84"/>
        <end position="142"/>
    </location>
</feature>
<organism evidence="2 3">
    <name type="scientific">Flavobacterium profundi</name>
    <dbReference type="NCBI Taxonomy" id="1774945"/>
    <lineage>
        <taxon>Bacteria</taxon>
        <taxon>Pseudomonadati</taxon>
        <taxon>Bacteroidota</taxon>
        <taxon>Flavobacteriia</taxon>
        <taxon>Flavobacteriales</taxon>
        <taxon>Flavobacteriaceae</taxon>
        <taxon>Flavobacterium</taxon>
    </lineage>
</organism>
<reference evidence="3" key="1">
    <citation type="submission" date="2019-05" db="EMBL/GenBank/DDBJ databases">
        <title>Flavobacterium profundi sp. nov., isolated from a deep-sea seamount.</title>
        <authorList>
            <person name="Zhang D.-C."/>
        </authorList>
    </citation>
    <scope>NUCLEOTIDE SEQUENCE [LARGE SCALE GENOMIC DNA]</scope>
    <source>
        <strain evidence="3">TP390</strain>
    </source>
</reference>